<keyword evidence="2" id="KW-0808">Transferase</keyword>
<name>A0ABT6WIK1_9ACTN</name>
<gene>
    <name evidence="2" type="ORF">QLQ12_13180</name>
</gene>
<dbReference type="RefSeq" id="WP_282759792.1">
    <property type="nucleotide sequence ID" value="NZ_JASCTH010000007.1"/>
</dbReference>
<proteinExistence type="predicted"/>
<accession>A0ABT6WIK1</accession>
<dbReference type="Pfam" id="PF00583">
    <property type="entry name" value="Acetyltransf_1"/>
    <property type="match status" value="1"/>
</dbReference>
<dbReference type="GO" id="GO:0016746">
    <property type="term" value="F:acyltransferase activity"/>
    <property type="evidence" value="ECO:0007669"/>
    <property type="project" value="UniProtKB-KW"/>
</dbReference>
<feature type="domain" description="N-acetyltransferase" evidence="1">
    <location>
        <begin position="125"/>
        <end position="275"/>
    </location>
</feature>
<dbReference type="EMBL" id="JASCTH010000007">
    <property type="protein sequence ID" value="MDI6099550.1"/>
    <property type="molecule type" value="Genomic_DNA"/>
</dbReference>
<sequence length="275" mass="29625">MSETPIGIVAATDRPGVSWWQATTPHGVVAGIARLRPAGLFRHDVLPRAGPPGKPGLADLGVPELSVHVRPAWRRHGIGSRLLAAVRERTAEPRLVADVVAGSAGEAFCLRHGFRHTGFRRHDLLTYRDVHRAWLGEMVDAQHPGYRLAHWTGVLPDPPRPEEPLLSPGGPGDAVLTAADSGGDRAAYAVAVVGGRTPHRARQYGPAVLPGHHGRGLGLWVNAALVQRLREVHPYVDEIETATAEDDPGLLATREHLGFRAVGRTRLYELRLAGA</sequence>
<evidence type="ECO:0000259" key="1">
    <source>
        <dbReference type="PROSITE" id="PS51186"/>
    </source>
</evidence>
<feature type="domain" description="N-acetyltransferase" evidence="1">
    <location>
        <begin position="1"/>
        <end position="134"/>
    </location>
</feature>
<evidence type="ECO:0000313" key="3">
    <source>
        <dbReference type="Proteomes" id="UP001241758"/>
    </source>
</evidence>
<dbReference type="CDD" id="cd04301">
    <property type="entry name" value="NAT_SF"/>
    <property type="match status" value="1"/>
</dbReference>
<comment type="caution">
    <text evidence="2">The sequence shown here is derived from an EMBL/GenBank/DDBJ whole genome shotgun (WGS) entry which is preliminary data.</text>
</comment>
<keyword evidence="2" id="KW-0012">Acyltransferase</keyword>
<organism evidence="2 3">
    <name type="scientific">Actinoplanes sandaracinus</name>
    <dbReference type="NCBI Taxonomy" id="3045177"/>
    <lineage>
        <taxon>Bacteria</taxon>
        <taxon>Bacillati</taxon>
        <taxon>Actinomycetota</taxon>
        <taxon>Actinomycetes</taxon>
        <taxon>Micromonosporales</taxon>
        <taxon>Micromonosporaceae</taxon>
        <taxon>Actinoplanes</taxon>
    </lineage>
</organism>
<protein>
    <submittedName>
        <fullName evidence="2">GNAT family N-acetyltransferase</fullName>
        <ecNumber evidence="2">2.3.1.-</ecNumber>
    </submittedName>
</protein>
<dbReference type="Gene3D" id="3.40.630.30">
    <property type="match status" value="1"/>
</dbReference>
<evidence type="ECO:0000313" key="2">
    <source>
        <dbReference type="EMBL" id="MDI6099550.1"/>
    </source>
</evidence>
<dbReference type="PROSITE" id="PS51186">
    <property type="entry name" value="GNAT"/>
    <property type="match status" value="2"/>
</dbReference>
<dbReference type="SUPFAM" id="SSF55729">
    <property type="entry name" value="Acyl-CoA N-acyltransferases (Nat)"/>
    <property type="match status" value="2"/>
</dbReference>
<keyword evidence="3" id="KW-1185">Reference proteome</keyword>
<dbReference type="EC" id="2.3.1.-" evidence="2"/>
<dbReference type="InterPro" id="IPR000182">
    <property type="entry name" value="GNAT_dom"/>
</dbReference>
<dbReference type="Proteomes" id="UP001241758">
    <property type="component" value="Unassembled WGS sequence"/>
</dbReference>
<dbReference type="InterPro" id="IPR016181">
    <property type="entry name" value="Acyl_CoA_acyltransferase"/>
</dbReference>
<reference evidence="2 3" key="1">
    <citation type="submission" date="2023-05" db="EMBL/GenBank/DDBJ databases">
        <title>Actinoplanes sp. NEAU-A12 genome sequencing.</title>
        <authorList>
            <person name="Wang Z.-S."/>
        </authorList>
    </citation>
    <scope>NUCLEOTIDE SEQUENCE [LARGE SCALE GENOMIC DNA]</scope>
    <source>
        <strain evidence="2 3">NEAU-A12</strain>
    </source>
</reference>